<proteinExistence type="predicted"/>
<protein>
    <recommendedName>
        <fullName evidence="1 3">chorismate mutase</fullName>
        <ecNumber evidence="1 3">5.4.99.5</ecNumber>
    </recommendedName>
</protein>
<name>A0A1G9MNF6_9FIRM</name>
<comment type="catalytic activity">
    <reaction evidence="3">
        <text>chorismate = prephenate</text>
        <dbReference type="Rhea" id="RHEA:13897"/>
        <dbReference type="ChEBI" id="CHEBI:29748"/>
        <dbReference type="ChEBI" id="CHEBI:29934"/>
        <dbReference type="EC" id="5.4.99.5"/>
    </reaction>
</comment>
<dbReference type="GO" id="GO:0004106">
    <property type="term" value="F:chorismate mutase activity"/>
    <property type="evidence" value="ECO:0007669"/>
    <property type="project" value="UniProtKB-UniRule"/>
</dbReference>
<evidence type="ECO:0000313" key="4">
    <source>
        <dbReference type="EMBL" id="SDL75603.1"/>
    </source>
</evidence>
<dbReference type="UniPathway" id="UPA00120">
    <property type="reaction ID" value="UER00203"/>
</dbReference>
<evidence type="ECO:0000256" key="2">
    <source>
        <dbReference type="PIRSR" id="PIRSR005965-1"/>
    </source>
</evidence>
<dbReference type="EMBL" id="FNHB01000001">
    <property type="protein sequence ID" value="SDL75603.1"/>
    <property type="molecule type" value="Genomic_DNA"/>
</dbReference>
<accession>A0A1G9MNF6</accession>
<dbReference type="Pfam" id="PF07736">
    <property type="entry name" value="CM_1"/>
    <property type="match status" value="1"/>
</dbReference>
<dbReference type="OrthoDB" id="9802232at2"/>
<evidence type="ECO:0000256" key="3">
    <source>
        <dbReference type="PROSITE-ProRule" id="PRU00514"/>
    </source>
</evidence>
<dbReference type="PANTHER" id="PTHR21164">
    <property type="entry name" value="CHORISMATE MUTASE"/>
    <property type="match status" value="1"/>
</dbReference>
<keyword evidence="5" id="KW-1185">Reference proteome</keyword>
<dbReference type="GO" id="GO:0008652">
    <property type="term" value="P:amino acid biosynthetic process"/>
    <property type="evidence" value="ECO:0007669"/>
    <property type="project" value="UniProtKB-UniRule"/>
</dbReference>
<dbReference type="PROSITE" id="PS51167">
    <property type="entry name" value="CHORISMATE_MUT_1"/>
    <property type="match status" value="1"/>
</dbReference>
<dbReference type="STRING" id="146817.SAMN04488502_101741"/>
<feature type="binding site" evidence="2">
    <location>
        <position position="106"/>
    </location>
    <ligand>
        <name>prephenate</name>
        <dbReference type="ChEBI" id="CHEBI:29934"/>
    </ligand>
</feature>
<dbReference type="Gene3D" id="3.30.1330.40">
    <property type="entry name" value="RutC-like"/>
    <property type="match status" value="1"/>
</dbReference>
<dbReference type="EC" id="5.4.99.5" evidence="1 3"/>
<reference evidence="4 5" key="1">
    <citation type="submission" date="2016-10" db="EMBL/GenBank/DDBJ databases">
        <authorList>
            <person name="de Groot N.N."/>
        </authorList>
    </citation>
    <scope>NUCLEOTIDE SEQUENCE [LARGE SCALE GENOMIC DNA]</scope>
    <source>
        <strain evidence="4 5">DSM 1736</strain>
    </source>
</reference>
<keyword evidence="2 3" id="KW-0057">Aromatic amino acid biosynthesis</keyword>
<dbReference type="InterPro" id="IPR035959">
    <property type="entry name" value="RutC-like_sf"/>
</dbReference>
<evidence type="ECO:0000256" key="1">
    <source>
        <dbReference type="NCBIfam" id="TIGR01796"/>
    </source>
</evidence>
<dbReference type="GO" id="GO:0046417">
    <property type="term" value="P:chorismate metabolic process"/>
    <property type="evidence" value="ECO:0007669"/>
    <property type="project" value="TreeGrafter"/>
</dbReference>
<organism evidence="4 5">
    <name type="scientific">Dendrosporobacter quercicolus</name>
    <dbReference type="NCBI Taxonomy" id="146817"/>
    <lineage>
        <taxon>Bacteria</taxon>
        <taxon>Bacillati</taxon>
        <taxon>Bacillota</taxon>
        <taxon>Negativicutes</taxon>
        <taxon>Selenomonadales</taxon>
        <taxon>Sporomusaceae</taxon>
        <taxon>Dendrosporobacter</taxon>
    </lineage>
</organism>
<dbReference type="NCBIfam" id="TIGR01796">
    <property type="entry name" value="CM_mono_aroH"/>
    <property type="match status" value="1"/>
</dbReference>
<sequence>MLRGVRGAITVEANDHTIVCERVIELLTAIVAENNIATEDIGAVIFSSTSDLDAAFPAEGARKMGWQEVPLFGTQEIDRANGLAGCIRVLVLWNTDLPQARIKHIYLRDAAQLRQDIKK</sequence>
<dbReference type="PANTHER" id="PTHR21164:SF0">
    <property type="entry name" value="CHORISMATE MUTASE AROH"/>
    <property type="match status" value="1"/>
</dbReference>
<dbReference type="GO" id="GO:0009073">
    <property type="term" value="P:aromatic amino acid family biosynthetic process"/>
    <property type="evidence" value="ECO:0007669"/>
    <property type="project" value="UniProtKB-UniRule"/>
</dbReference>
<dbReference type="Proteomes" id="UP000214880">
    <property type="component" value="Unassembled WGS sequence"/>
</dbReference>
<keyword evidence="3" id="KW-0413">Isomerase</keyword>
<keyword evidence="2 3" id="KW-0028">Amino-acid biosynthesis</keyword>
<feature type="binding site" evidence="2">
    <location>
        <position position="88"/>
    </location>
    <ligand>
        <name>prephenate</name>
        <dbReference type="ChEBI" id="CHEBI:29934"/>
    </ligand>
</feature>
<evidence type="ECO:0000313" key="5">
    <source>
        <dbReference type="Proteomes" id="UP000214880"/>
    </source>
</evidence>
<dbReference type="AlphaFoldDB" id="A0A1G9MNF6"/>
<dbReference type="PIRSF" id="PIRSF005965">
    <property type="entry name" value="Chor_mut_AroH"/>
    <property type="match status" value="1"/>
</dbReference>
<dbReference type="InterPro" id="IPR008243">
    <property type="entry name" value="Chorismate_mutase_AroH"/>
</dbReference>
<gene>
    <name evidence="4" type="ORF">SAMN04488502_101741</name>
</gene>
<feature type="binding site" evidence="2">
    <location>
        <position position="6"/>
    </location>
    <ligand>
        <name>prephenate</name>
        <dbReference type="ChEBI" id="CHEBI:29934"/>
    </ligand>
</feature>
<dbReference type="CDD" id="cd02185">
    <property type="entry name" value="AroH"/>
    <property type="match status" value="1"/>
</dbReference>
<dbReference type="SUPFAM" id="SSF55298">
    <property type="entry name" value="YjgF-like"/>
    <property type="match status" value="1"/>
</dbReference>